<dbReference type="AlphaFoldDB" id="A0A8S2EEJ0"/>
<dbReference type="EMBL" id="CAJNOK010014530">
    <property type="protein sequence ID" value="CAF1206755.1"/>
    <property type="molecule type" value="Genomic_DNA"/>
</dbReference>
<reference evidence="1" key="1">
    <citation type="submission" date="2021-02" db="EMBL/GenBank/DDBJ databases">
        <authorList>
            <person name="Nowell W R."/>
        </authorList>
    </citation>
    <scope>NUCLEOTIDE SEQUENCE</scope>
</reference>
<dbReference type="Proteomes" id="UP000677228">
    <property type="component" value="Unassembled WGS sequence"/>
</dbReference>
<dbReference type="SUPFAM" id="SSF56399">
    <property type="entry name" value="ADP-ribosylation"/>
    <property type="match status" value="1"/>
</dbReference>
<accession>A0A8S2EEJ0</accession>
<evidence type="ECO:0000313" key="1">
    <source>
        <dbReference type="EMBL" id="CAF1206755.1"/>
    </source>
</evidence>
<evidence type="ECO:0000313" key="3">
    <source>
        <dbReference type="Proteomes" id="UP000677228"/>
    </source>
</evidence>
<dbReference type="Gene3D" id="3.90.176.10">
    <property type="entry name" value="Toxin ADP-ribosyltransferase, Chain A, domain 1"/>
    <property type="match status" value="1"/>
</dbReference>
<comment type="caution">
    <text evidence="1">The sequence shown here is derived from an EMBL/GenBank/DDBJ whole genome shotgun (WGS) entry which is preliminary data.</text>
</comment>
<organism evidence="1 3">
    <name type="scientific">Didymodactylos carnosus</name>
    <dbReference type="NCBI Taxonomy" id="1234261"/>
    <lineage>
        <taxon>Eukaryota</taxon>
        <taxon>Metazoa</taxon>
        <taxon>Spiralia</taxon>
        <taxon>Gnathifera</taxon>
        <taxon>Rotifera</taxon>
        <taxon>Eurotatoria</taxon>
        <taxon>Bdelloidea</taxon>
        <taxon>Philodinida</taxon>
        <taxon>Philodinidae</taxon>
        <taxon>Didymodactylos</taxon>
    </lineage>
</organism>
<gene>
    <name evidence="1" type="ORF">OVA965_LOCUS24251</name>
    <name evidence="2" type="ORF">TMI583_LOCUS24972</name>
</gene>
<dbReference type="EMBL" id="CAJOBA010036064">
    <property type="protein sequence ID" value="CAF4016064.1"/>
    <property type="molecule type" value="Genomic_DNA"/>
</dbReference>
<dbReference type="Proteomes" id="UP000682733">
    <property type="component" value="Unassembled WGS sequence"/>
</dbReference>
<name>A0A8S2EEJ0_9BILA</name>
<proteinExistence type="predicted"/>
<evidence type="ECO:0000313" key="2">
    <source>
        <dbReference type="EMBL" id="CAF4016064.1"/>
    </source>
</evidence>
<sequence length="227" mass="26610">MITGLNNANLMNFNKHTIRLMHYNDLYQQLKRIHLEYYDNKIVRVYIGQSISKIELDHIKTSIGDLISINSFFLTTTNRELSFIHGGIDVSADNDLVNILLEINIDKHLKSLSKPFADISMGSHFHDEQEVLFYIGTIFKIKMIEQKNDIWLIELDVCTDDDNNELFCQIKNEIINDQGDIGKLLLKIGEYDEAKVYYQQLLNHQQQDYRKFYHVQGELSFVYIITV</sequence>
<protein>
    <submittedName>
        <fullName evidence="1">Uncharacterized protein</fullName>
    </submittedName>
</protein>